<evidence type="ECO:0000313" key="6">
    <source>
        <dbReference type="Proteomes" id="UP000237771"/>
    </source>
</evidence>
<dbReference type="InterPro" id="IPR014782">
    <property type="entry name" value="Peptidase_M1_dom"/>
</dbReference>
<reference evidence="3 6" key="3">
    <citation type="submission" date="2018-03" db="EMBL/GenBank/DDBJ databases">
        <title>Genomic Encyclopedia of Archaeal and Bacterial Type Strains, Phase II (KMG-II): from individual species to whole genera.</title>
        <authorList>
            <person name="Goeker M."/>
        </authorList>
    </citation>
    <scope>NUCLEOTIDE SEQUENCE [LARGE SCALE GENOMIC DNA]</scope>
    <source>
        <strain evidence="3 6">DSM 17797</strain>
    </source>
</reference>
<dbReference type="EMBL" id="FQWO01000009">
    <property type="protein sequence ID" value="SHH21368.1"/>
    <property type="molecule type" value="Genomic_DNA"/>
</dbReference>
<name>A0A1M5R5C2_9FLAO</name>
<feature type="signal peptide" evidence="1">
    <location>
        <begin position="1"/>
        <end position="23"/>
    </location>
</feature>
<organism evidence="4 5">
    <name type="scientific">Flavobacterium granuli</name>
    <dbReference type="NCBI Taxonomy" id="280093"/>
    <lineage>
        <taxon>Bacteria</taxon>
        <taxon>Pseudomonadati</taxon>
        <taxon>Bacteroidota</taxon>
        <taxon>Flavobacteriia</taxon>
        <taxon>Flavobacteriales</taxon>
        <taxon>Flavobacteriaceae</taxon>
        <taxon>Flavobacterium</taxon>
    </lineage>
</organism>
<evidence type="ECO:0000313" key="5">
    <source>
        <dbReference type="Proteomes" id="UP000184384"/>
    </source>
</evidence>
<dbReference type="GO" id="GO:0008237">
    <property type="term" value="F:metallopeptidase activity"/>
    <property type="evidence" value="ECO:0007669"/>
    <property type="project" value="InterPro"/>
</dbReference>
<evidence type="ECO:0000313" key="4">
    <source>
        <dbReference type="EMBL" id="SHH21368.1"/>
    </source>
</evidence>
<dbReference type="RefSeq" id="WP_072944636.1">
    <property type="nucleotide sequence ID" value="NZ_FQWO01000009.1"/>
</dbReference>
<evidence type="ECO:0000313" key="3">
    <source>
        <dbReference type="EMBL" id="PRZ21612.1"/>
    </source>
</evidence>
<dbReference type="STRING" id="280093.SAMN05443373_10950"/>
<dbReference type="Proteomes" id="UP000184384">
    <property type="component" value="Unassembled WGS sequence"/>
</dbReference>
<dbReference type="GO" id="GO:0008270">
    <property type="term" value="F:zinc ion binding"/>
    <property type="evidence" value="ECO:0007669"/>
    <property type="project" value="InterPro"/>
</dbReference>
<dbReference type="OrthoDB" id="9814383at2"/>
<dbReference type="Pfam" id="PF01433">
    <property type="entry name" value="Peptidase_M1"/>
    <property type="match status" value="1"/>
</dbReference>
<gene>
    <name evidence="3" type="ORF">BC624_10851</name>
    <name evidence="4" type="ORF">SAMN05443373_10950</name>
</gene>
<dbReference type="EMBL" id="PVUB01000008">
    <property type="protein sequence ID" value="PRZ21612.1"/>
    <property type="molecule type" value="Genomic_DNA"/>
</dbReference>
<keyword evidence="1" id="KW-0732">Signal</keyword>
<protein>
    <recommendedName>
        <fullName evidence="2">Peptidase M1 membrane alanine aminopeptidase domain-containing protein</fullName>
    </recommendedName>
</protein>
<evidence type="ECO:0000259" key="2">
    <source>
        <dbReference type="Pfam" id="PF01433"/>
    </source>
</evidence>
<sequence>MKINCFKSLFQLALLLAISSLWAQQAPAVSGNGPVSNYNYHDAFAPFFYSKNGTTTRSASGQPGAEYWQNRADYQLTASLNEEKNEISGNAIISYTNNSPDKMSFLWMHLDQNLFKADSRGNAVVPLTGSRNGAQGQVFDGGHKIKSVKVVTTVKGKSSETDVKYLITDTRMQVFLPQELKAKGGNVKIKIDFSYISPEEGSDRTGVLETKNGKIFTIAQWYPRMCVYDDVRGWNTHPYLGASEFYLEYGDFDVKITAPSNHIVVCSGELVNPTSVYSTLEQNRLAQAKKSDKTVFIRTADEVDALVKKDRTTATKTWHYKMKNSRDVSWASSAAFILDGAKINLPSGKKSLALSVYPVESAGNDAWGRSTEYTKASIENYSKRWLEYPYPEAVNVAGNEGGMEYPGIVFCSWESKGEDLWGVTDHEFGHIWFPMIVGSNERLFGWMDEGFNTFINSLSTAEFNNGEYKAPPTDLHKMAETFTSPSLETIMSSPDNMKEANIGMLCYFKPSSGLIILREQILGEERFDKAFRTYMDRWAYKHPTPDDFFRTMENVAGEDLSWFWRGWFQYNWRFDQGIKAIKYVKNDPKQGVVITVENFEKMPMPVILELKTKSGKVERVKLPVEVWQRNNVWSFKHNSTEEIESITLDPDHVFPDSNEGNNIWTANKGVLEKDIILDGYLGSYSNPKAPMKIVFTEKNSVLNVEITDYPKFSVEPIAKDLFESKRAGLQFQFNESQTGFDMIIIDNGQKIPFTKNN</sequence>
<dbReference type="AlphaFoldDB" id="A0A1M5R5C2"/>
<dbReference type="Proteomes" id="UP000237771">
    <property type="component" value="Unassembled WGS sequence"/>
</dbReference>
<dbReference type="InterPro" id="IPR027268">
    <property type="entry name" value="Peptidase_M4/M1_CTD_sf"/>
</dbReference>
<reference evidence="5" key="2">
    <citation type="submission" date="2016-11" db="EMBL/GenBank/DDBJ databases">
        <authorList>
            <person name="Varghese N."/>
            <person name="Submissions S."/>
        </authorList>
    </citation>
    <scope>NUCLEOTIDE SEQUENCE [LARGE SCALE GENOMIC DNA]</scope>
    <source>
        <strain evidence="5">DSM 19729</strain>
    </source>
</reference>
<dbReference type="SUPFAM" id="SSF55486">
    <property type="entry name" value="Metalloproteases ('zincins'), catalytic domain"/>
    <property type="match status" value="1"/>
</dbReference>
<feature type="chain" id="PRO_5012770652" description="Peptidase M1 membrane alanine aminopeptidase domain-containing protein" evidence="1">
    <location>
        <begin position="24"/>
        <end position="757"/>
    </location>
</feature>
<keyword evidence="6" id="KW-1185">Reference proteome</keyword>
<reference evidence="4" key="1">
    <citation type="submission" date="2016-11" db="EMBL/GenBank/DDBJ databases">
        <authorList>
            <person name="Jaros S."/>
            <person name="Januszkiewicz K."/>
            <person name="Wedrychowicz H."/>
        </authorList>
    </citation>
    <scope>NUCLEOTIDE SEQUENCE [LARGE SCALE GENOMIC DNA]</scope>
    <source>
        <strain evidence="4">DSM 19729</strain>
    </source>
</reference>
<dbReference type="CDD" id="cd09604">
    <property type="entry name" value="M1_APN_like"/>
    <property type="match status" value="1"/>
</dbReference>
<proteinExistence type="predicted"/>
<dbReference type="Gene3D" id="1.10.390.10">
    <property type="entry name" value="Neutral Protease Domain 2"/>
    <property type="match status" value="1"/>
</dbReference>
<evidence type="ECO:0000256" key="1">
    <source>
        <dbReference type="SAM" id="SignalP"/>
    </source>
</evidence>
<accession>A0A1M5R5C2</accession>
<feature type="domain" description="Peptidase M1 membrane alanine aminopeptidase" evidence="2">
    <location>
        <begin position="401"/>
        <end position="567"/>
    </location>
</feature>